<evidence type="ECO:0000256" key="1">
    <source>
        <dbReference type="SAM" id="SignalP"/>
    </source>
</evidence>
<sequence>MFTYLSSLLAFSFPILAFGVTDFHPEEPCNRVGGQCIRLDQCSIPVPKEYLNLCPEQQDQGAECCHGRIRNEFRCEKLQGACFGAESNCRQVKQAIDCPSGQICCPLV</sequence>
<proteinExistence type="predicted"/>
<name>A0AAN7V6T3_9COLE</name>
<protein>
    <submittedName>
        <fullName evidence="2">Uncharacterized protein</fullName>
    </submittedName>
</protein>
<dbReference type="EMBL" id="JAVRBK010000008">
    <property type="protein sequence ID" value="KAK5639926.1"/>
    <property type="molecule type" value="Genomic_DNA"/>
</dbReference>
<dbReference type="AlphaFoldDB" id="A0AAN7V6T3"/>
<comment type="caution">
    <text evidence="2">The sequence shown here is derived from an EMBL/GenBank/DDBJ whole genome shotgun (WGS) entry which is preliminary data.</text>
</comment>
<feature type="signal peptide" evidence="1">
    <location>
        <begin position="1"/>
        <end position="17"/>
    </location>
</feature>
<evidence type="ECO:0000313" key="2">
    <source>
        <dbReference type="EMBL" id="KAK5639926.1"/>
    </source>
</evidence>
<feature type="chain" id="PRO_5042937064" evidence="1">
    <location>
        <begin position="18"/>
        <end position="108"/>
    </location>
</feature>
<gene>
    <name evidence="2" type="ORF">RI129_010737</name>
</gene>
<accession>A0AAN7V6T3</accession>
<reference evidence="2 3" key="1">
    <citation type="journal article" date="2024" name="Insects">
        <title>An Improved Chromosome-Level Genome Assembly of the Firefly Pyrocoelia pectoralis.</title>
        <authorList>
            <person name="Fu X."/>
            <person name="Meyer-Rochow V.B."/>
            <person name="Ballantyne L."/>
            <person name="Zhu X."/>
        </authorList>
    </citation>
    <scope>NUCLEOTIDE SEQUENCE [LARGE SCALE GENOMIC DNA]</scope>
    <source>
        <strain evidence="2">XCY_ONT2</strain>
    </source>
</reference>
<keyword evidence="1" id="KW-0732">Signal</keyword>
<organism evidence="2 3">
    <name type="scientific">Pyrocoelia pectoralis</name>
    <dbReference type="NCBI Taxonomy" id="417401"/>
    <lineage>
        <taxon>Eukaryota</taxon>
        <taxon>Metazoa</taxon>
        <taxon>Ecdysozoa</taxon>
        <taxon>Arthropoda</taxon>
        <taxon>Hexapoda</taxon>
        <taxon>Insecta</taxon>
        <taxon>Pterygota</taxon>
        <taxon>Neoptera</taxon>
        <taxon>Endopterygota</taxon>
        <taxon>Coleoptera</taxon>
        <taxon>Polyphaga</taxon>
        <taxon>Elateriformia</taxon>
        <taxon>Elateroidea</taxon>
        <taxon>Lampyridae</taxon>
        <taxon>Lampyrinae</taxon>
        <taxon>Pyrocoelia</taxon>
    </lineage>
</organism>
<keyword evidence="3" id="KW-1185">Reference proteome</keyword>
<evidence type="ECO:0000313" key="3">
    <source>
        <dbReference type="Proteomes" id="UP001329430"/>
    </source>
</evidence>
<dbReference type="Proteomes" id="UP001329430">
    <property type="component" value="Chromosome 8"/>
</dbReference>